<feature type="transmembrane region" description="Helical" evidence="15">
    <location>
        <begin position="410"/>
        <end position="430"/>
    </location>
</feature>
<gene>
    <name evidence="17" type="ORF">WG66_20083</name>
</gene>
<evidence type="ECO:0000256" key="2">
    <source>
        <dbReference type="ARBA" id="ARBA00004477"/>
    </source>
</evidence>
<comment type="cofactor">
    <cofactor evidence="1">
        <name>Zn(2+)</name>
        <dbReference type="ChEBI" id="CHEBI:29105"/>
    </cofactor>
</comment>
<keyword evidence="10 15" id="KW-1133">Transmembrane helix</keyword>
<feature type="transmembrane region" description="Helical" evidence="15">
    <location>
        <begin position="475"/>
        <end position="495"/>
    </location>
</feature>
<evidence type="ECO:0000256" key="8">
    <source>
        <dbReference type="ARBA" id="ARBA00022824"/>
    </source>
</evidence>
<keyword evidence="6 14" id="KW-0479">Metal-binding</keyword>
<feature type="transmembrane region" description="Helical" evidence="15">
    <location>
        <begin position="450"/>
        <end position="468"/>
    </location>
</feature>
<evidence type="ECO:0000313" key="17">
    <source>
        <dbReference type="EMBL" id="KTB27381.1"/>
    </source>
</evidence>
<evidence type="ECO:0000256" key="5">
    <source>
        <dbReference type="ARBA" id="ARBA00022692"/>
    </source>
</evidence>
<keyword evidence="12 15" id="KW-0472">Membrane</keyword>
<evidence type="ECO:0000256" key="4">
    <source>
        <dbReference type="ARBA" id="ARBA00022670"/>
    </source>
</evidence>
<evidence type="ECO:0000256" key="9">
    <source>
        <dbReference type="ARBA" id="ARBA00022833"/>
    </source>
</evidence>
<sequence>MSRTRRGPITSLLLLSPILIGSLWIAYKDYSVLPQPLEEPFDPVTNLPQISERNILGISKYLSEDIGFRTPGTLEHALGDEWFYQQVLHMQQECERVAKESGRNLECEIWRQQGSGSHRFDMMGSRLYKTYVSLTNIIVRISNGTPEGKEHAVLVNSHLDSTLPTPGAADDALSVGVMLECFRVLVNTPHWSPKHAIILLWNNAEESLQDGSHLFSTQHPVAPSIRAVINLEAAGTTGKELLFQASSEQMIEAYSHVPHPHGTVIANDIFSSGIILSDTDFRQFQEYLNVTGLDMAVVGNSYLYHMRKDLVENIQPGVAQNMAENTLALLQYLSSSDSPLVSLTEGYKKPTTVYLNILGYFFIYSFATAKVLYGLLLAASVVLLRSIFVSPTKKGSPQKQLGTLEAIREGFVSSGLGLLGSFIAPNLVAVVMTRVLHKDMSWYANEYSTMLLYGPPAALGALLPQFLLGSVNEVAVYSSILLIQAAGAFFIQLLGIGSAGLLYLTGNSLFGALLLNPFFAGSKRELSLWTYAIGQSIPLLVASMCAFPTLDVFVPLAGRIGIATPTDHLMATIVSGLGTIGFPLFLPFVHRFGRKFLVRSTFAASVATAIAIAVFAARDPFDDMHQKRVYILRTENITTGEHHLHISTSDAAPGFPELVHEIAKEFGGPREVLENGEIAVVVPEALVMDKYNPDWDPMYPFSLFLSPYKIPLSVDSSYISPWSLPETKFHLTAVDDVIDIDAGTRSLKLEVYHPGLIWTVIAFDAHVLKWSLDDSPPDEYVRHHVKEASFYGSDTWSIDLVVKLPPNVTAASDGGLLINFIGLQEKGMWPGKKAVWEQESEQVKANNLAMSLFQRLDAWVEQKTEGKVDALLLGCVAGIERV</sequence>
<dbReference type="Proteomes" id="UP000054988">
    <property type="component" value="Unassembled WGS sequence"/>
</dbReference>
<evidence type="ECO:0000256" key="15">
    <source>
        <dbReference type="SAM" id="Phobius"/>
    </source>
</evidence>
<dbReference type="EMBL" id="LATX01002556">
    <property type="protein sequence ID" value="KTB27381.1"/>
    <property type="molecule type" value="Genomic_DNA"/>
</dbReference>
<organism evidence="17 18">
    <name type="scientific">Moniliophthora roreri</name>
    <name type="common">Frosty pod rot fungus</name>
    <name type="synonym">Monilia roreri</name>
    <dbReference type="NCBI Taxonomy" id="221103"/>
    <lineage>
        <taxon>Eukaryota</taxon>
        <taxon>Fungi</taxon>
        <taxon>Dikarya</taxon>
        <taxon>Basidiomycota</taxon>
        <taxon>Agaricomycotina</taxon>
        <taxon>Agaricomycetes</taxon>
        <taxon>Agaricomycetidae</taxon>
        <taxon>Agaricales</taxon>
        <taxon>Marasmiineae</taxon>
        <taxon>Marasmiaceae</taxon>
        <taxon>Moniliophthora</taxon>
    </lineage>
</organism>
<feature type="transmembrane region" description="Helical" evidence="15">
    <location>
        <begin position="501"/>
        <end position="521"/>
    </location>
</feature>
<keyword evidence="13" id="KW-0325">Glycoprotein</keyword>
<dbReference type="SUPFAM" id="SSF53187">
    <property type="entry name" value="Zn-dependent exopeptidases"/>
    <property type="match status" value="1"/>
</dbReference>
<dbReference type="CDD" id="cd03875">
    <property type="entry name" value="M28_Fxna_like"/>
    <property type="match status" value="1"/>
</dbReference>
<keyword evidence="9 14" id="KW-0862">Zinc</keyword>
<accession>A0A0W0ETW1</accession>
<feature type="domain" description="Peptidase M28" evidence="16">
    <location>
        <begin position="136"/>
        <end position="329"/>
    </location>
</feature>
<reference evidence="17 18" key="1">
    <citation type="submission" date="2015-12" db="EMBL/GenBank/DDBJ databases">
        <title>Draft genome sequence of Moniliophthora roreri, the causal agent of frosty pod rot of cacao.</title>
        <authorList>
            <person name="Aime M.C."/>
            <person name="Diaz-Valderrama J.R."/>
            <person name="Kijpornyongpan T."/>
            <person name="Phillips-Mora W."/>
        </authorList>
    </citation>
    <scope>NUCLEOTIDE SEQUENCE [LARGE SCALE GENOMIC DNA]</scope>
    <source>
        <strain evidence="17 18">MCA 2952</strain>
    </source>
</reference>
<dbReference type="PANTHER" id="PTHR12147:SF22">
    <property type="entry name" value="ENDOPLASMIC RETICULUM METALLOPEPTIDASE 1"/>
    <property type="match status" value="1"/>
</dbReference>
<evidence type="ECO:0000256" key="12">
    <source>
        <dbReference type="ARBA" id="ARBA00023136"/>
    </source>
</evidence>
<dbReference type="InterPro" id="IPR048024">
    <property type="entry name" value="Fxna-like_M28_dom"/>
</dbReference>
<dbReference type="GO" id="GO:0005789">
    <property type="term" value="C:endoplasmic reticulum membrane"/>
    <property type="evidence" value="ECO:0007669"/>
    <property type="project" value="UniProtKB-SubCell"/>
</dbReference>
<evidence type="ECO:0000256" key="6">
    <source>
        <dbReference type="ARBA" id="ARBA00022723"/>
    </source>
</evidence>
<keyword evidence="11" id="KW-0482">Metalloprotease</keyword>
<dbReference type="Gene3D" id="3.40.630.10">
    <property type="entry name" value="Zn peptidases"/>
    <property type="match status" value="1"/>
</dbReference>
<evidence type="ECO:0000259" key="16">
    <source>
        <dbReference type="Pfam" id="PF04389"/>
    </source>
</evidence>
<feature type="transmembrane region" description="Helical" evidence="15">
    <location>
        <begin position="596"/>
        <end position="617"/>
    </location>
</feature>
<dbReference type="Pfam" id="PF04389">
    <property type="entry name" value="Peptidase_M28"/>
    <property type="match status" value="1"/>
</dbReference>
<dbReference type="GO" id="GO:0008235">
    <property type="term" value="F:metalloexopeptidase activity"/>
    <property type="evidence" value="ECO:0007669"/>
    <property type="project" value="InterPro"/>
</dbReference>
<feature type="transmembrane region" description="Helical" evidence="15">
    <location>
        <begin position="371"/>
        <end position="389"/>
    </location>
</feature>
<keyword evidence="7 14" id="KW-0378">Hydrolase</keyword>
<evidence type="ECO:0000256" key="13">
    <source>
        <dbReference type="ARBA" id="ARBA00023180"/>
    </source>
</evidence>
<keyword evidence="8" id="KW-0256">Endoplasmic reticulum</keyword>
<name>A0A0W0ETW1_MONRR</name>
<dbReference type="eggNOG" id="KOG2194">
    <property type="taxonomic scope" value="Eukaryota"/>
</dbReference>
<comment type="subcellular location">
    <subcellularLocation>
        <location evidence="2">Endoplasmic reticulum membrane</location>
        <topology evidence="2">Multi-pass membrane protein</topology>
    </subcellularLocation>
</comment>
<feature type="transmembrane region" description="Helical" evidence="15">
    <location>
        <begin position="528"/>
        <end position="549"/>
    </location>
</feature>
<evidence type="ECO:0000256" key="10">
    <source>
        <dbReference type="ARBA" id="ARBA00022989"/>
    </source>
</evidence>
<evidence type="ECO:0000256" key="11">
    <source>
        <dbReference type="ARBA" id="ARBA00023049"/>
    </source>
</evidence>
<dbReference type="InterPro" id="IPR007484">
    <property type="entry name" value="Peptidase_M28"/>
</dbReference>
<comment type="similarity">
    <text evidence="3 14">Belongs to the peptidase M28 family.</text>
</comment>
<dbReference type="GO" id="GO:0046872">
    <property type="term" value="F:metal ion binding"/>
    <property type="evidence" value="ECO:0007669"/>
    <property type="project" value="UniProtKB-KW"/>
</dbReference>
<proteinExistence type="inferred from homology"/>
<evidence type="ECO:0000256" key="1">
    <source>
        <dbReference type="ARBA" id="ARBA00001947"/>
    </source>
</evidence>
<evidence type="ECO:0000256" key="14">
    <source>
        <dbReference type="RuleBase" id="RU361240"/>
    </source>
</evidence>
<dbReference type="InterPro" id="IPR045175">
    <property type="entry name" value="M28_fam"/>
</dbReference>
<dbReference type="AlphaFoldDB" id="A0A0W0ETW1"/>
<dbReference type="FunFam" id="3.40.630.10:FF:000008">
    <property type="entry name" value="Endoplasmic reticulum metallopeptidase 1"/>
    <property type="match status" value="1"/>
</dbReference>
<protein>
    <recommendedName>
        <fullName evidence="14">Peptide hydrolase</fullName>
        <ecNumber evidence="14">3.4.-.-</ecNumber>
    </recommendedName>
</protein>
<feature type="transmembrane region" description="Helical" evidence="15">
    <location>
        <begin position="7"/>
        <end position="27"/>
    </location>
</feature>
<feature type="transmembrane region" description="Helical" evidence="15">
    <location>
        <begin position="569"/>
        <end position="589"/>
    </location>
</feature>
<evidence type="ECO:0000313" key="18">
    <source>
        <dbReference type="Proteomes" id="UP000054988"/>
    </source>
</evidence>
<dbReference type="GO" id="GO:0006508">
    <property type="term" value="P:proteolysis"/>
    <property type="evidence" value="ECO:0007669"/>
    <property type="project" value="UniProtKB-KW"/>
</dbReference>
<keyword evidence="5 15" id="KW-0812">Transmembrane</keyword>
<evidence type="ECO:0000256" key="7">
    <source>
        <dbReference type="ARBA" id="ARBA00022801"/>
    </source>
</evidence>
<evidence type="ECO:0000256" key="3">
    <source>
        <dbReference type="ARBA" id="ARBA00010918"/>
    </source>
</evidence>
<comment type="caution">
    <text evidence="17">The sequence shown here is derived from an EMBL/GenBank/DDBJ whole genome shotgun (WGS) entry which is preliminary data.</text>
</comment>
<dbReference type="EC" id="3.4.-.-" evidence="14"/>
<dbReference type="PANTHER" id="PTHR12147">
    <property type="entry name" value="METALLOPEPTIDASE M28 FAMILY MEMBER"/>
    <property type="match status" value="1"/>
</dbReference>
<keyword evidence="4 14" id="KW-0645">Protease</keyword>